<protein>
    <submittedName>
        <fullName evidence="4">VanZ family protein</fullName>
    </submittedName>
</protein>
<accession>A0ABT7E4W1</accession>
<dbReference type="Proteomes" id="UP001301012">
    <property type="component" value="Unassembled WGS sequence"/>
</dbReference>
<dbReference type="EMBL" id="JASKYM010000001">
    <property type="protein sequence ID" value="MDK2561964.1"/>
    <property type="molecule type" value="Genomic_DNA"/>
</dbReference>
<dbReference type="InterPro" id="IPR016747">
    <property type="entry name" value="Phosphotransbutyrylase"/>
</dbReference>
<feature type="chain" id="PRO_5045918628" evidence="2">
    <location>
        <begin position="20"/>
        <end position="152"/>
    </location>
</feature>
<organism evidence="4 5">
    <name type="scientific">Romboutsia sedimentorum</name>
    <dbReference type="NCBI Taxonomy" id="1368474"/>
    <lineage>
        <taxon>Bacteria</taxon>
        <taxon>Bacillati</taxon>
        <taxon>Bacillota</taxon>
        <taxon>Clostridia</taxon>
        <taxon>Peptostreptococcales</taxon>
        <taxon>Peptostreptococcaceae</taxon>
        <taxon>Romboutsia</taxon>
    </lineage>
</organism>
<keyword evidence="5" id="KW-1185">Reference proteome</keyword>
<gene>
    <name evidence="4" type="ORF">QOZ84_00255</name>
</gene>
<feature type="transmembrane region" description="Helical" evidence="1">
    <location>
        <begin position="123"/>
        <end position="145"/>
    </location>
</feature>
<evidence type="ECO:0000313" key="5">
    <source>
        <dbReference type="Proteomes" id="UP001301012"/>
    </source>
</evidence>
<dbReference type="NCBIfam" id="NF037970">
    <property type="entry name" value="vanZ_1"/>
    <property type="match status" value="1"/>
</dbReference>
<proteinExistence type="predicted"/>
<keyword evidence="1" id="KW-1133">Transmembrane helix</keyword>
<feature type="transmembrane region" description="Helical" evidence="1">
    <location>
        <begin position="68"/>
        <end position="86"/>
    </location>
</feature>
<feature type="signal peptide" evidence="2">
    <location>
        <begin position="1"/>
        <end position="19"/>
    </location>
</feature>
<dbReference type="Pfam" id="PF04892">
    <property type="entry name" value="VanZ"/>
    <property type="match status" value="1"/>
</dbReference>
<evidence type="ECO:0000259" key="3">
    <source>
        <dbReference type="Pfam" id="PF04892"/>
    </source>
</evidence>
<keyword evidence="1" id="KW-0812">Transmembrane</keyword>
<keyword evidence="1" id="KW-0472">Membrane</keyword>
<reference evidence="4 5" key="1">
    <citation type="submission" date="2023-05" db="EMBL/GenBank/DDBJ databases">
        <title>Rombocin, a short stable natural nisin variant, displays selective antimicrobial activity against Listeria monocytogenes and employs dual mode of action to kill target bacterial strains.</title>
        <authorList>
            <person name="Wambui J."/>
            <person name="Stephan R."/>
            <person name="Kuipers O.P."/>
        </authorList>
    </citation>
    <scope>NUCLEOTIDE SEQUENCE [LARGE SCALE GENOMIC DNA]</scope>
    <source>
        <strain evidence="4 5">RC002</strain>
    </source>
</reference>
<evidence type="ECO:0000313" key="4">
    <source>
        <dbReference type="EMBL" id="MDK2561964.1"/>
    </source>
</evidence>
<keyword evidence="2" id="KW-0732">Signal</keyword>
<dbReference type="InterPro" id="IPR006976">
    <property type="entry name" value="VanZ-like"/>
</dbReference>
<dbReference type="RefSeq" id="WP_284130956.1">
    <property type="nucleotide sequence ID" value="NZ_JASKYM010000001.1"/>
</dbReference>
<evidence type="ECO:0000256" key="1">
    <source>
        <dbReference type="SAM" id="Phobius"/>
    </source>
</evidence>
<dbReference type="PIRSF" id="PIRSF019083">
    <property type="entry name" value="UCP019083_VanZ"/>
    <property type="match status" value="1"/>
</dbReference>
<evidence type="ECO:0000256" key="2">
    <source>
        <dbReference type="SAM" id="SignalP"/>
    </source>
</evidence>
<sequence>MKKISIVLVLLWMSTIFYFSNQPATISTTQSDRVINTINIMVKDNRVMKDIVNKLYDSKGASFIIRKSAHMISYGLLASLLFIAIYSHRKYISASFKYAFAISLLYAVSDEIHQYFVPGRACMLQDVLIDCIGMLIGLTLISILYKFTMNKV</sequence>
<comment type="caution">
    <text evidence="4">The sequence shown here is derived from an EMBL/GenBank/DDBJ whole genome shotgun (WGS) entry which is preliminary data.</text>
</comment>
<name>A0ABT7E4W1_9FIRM</name>
<feature type="domain" description="VanZ-like" evidence="3">
    <location>
        <begin position="6"/>
        <end position="144"/>
    </location>
</feature>